<evidence type="ECO:0000313" key="4">
    <source>
        <dbReference type="Proteomes" id="UP001595993"/>
    </source>
</evidence>
<keyword evidence="2" id="KW-1133">Transmembrane helix</keyword>
<evidence type="ECO:0008006" key="5">
    <source>
        <dbReference type="Google" id="ProtNLM"/>
    </source>
</evidence>
<dbReference type="Proteomes" id="UP001595993">
    <property type="component" value="Unassembled WGS sequence"/>
</dbReference>
<keyword evidence="2" id="KW-0812">Transmembrane</keyword>
<reference evidence="4" key="1">
    <citation type="journal article" date="2019" name="Int. J. Syst. Evol. Microbiol.">
        <title>The Global Catalogue of Microorganisms (GCM) 10K type strain sequencing project: providing services to taxonomists for standard genome sequencing and annotation.</title>
        <authorList>
            <consortium name="The Broad Institute Genomics Platform"/>
            <consortium name="The Broad Institute Genome Sequencing Center for Infectious Disease"/>
            <person name="Wu L."/>
            <person name="Ma J."/>
        </authorList>
    </citation>
    <scope>NUCLEOTIDE SEQUENCE [LARGE SCALE GENOMIC DNA]</scope>
    <source>
        <strain evidence="4">CGMCC 4.7139</strain>
    </source>
</reference>
<accession>A0ABV9FY13</accession>
<dbReference type="RefSeq" id="WP_381191133.1">
    <property type="nucleotide sequence ID" value="NZ_JBHSFE010000003.1"/>
</dbReference>
<dbReference type="EMBL" id="JBHSFE010000003">
    <property type="protein sequence ID" value="MFC4606702.1"/>
    <property type="molecule type" value="Genomic_DNA"/>
</dbReference>
<organism evidence="3 4">
    <name type="scientific">Streptomyces maoxianensis</name>
    <dbReference type="NCBI Taxonomy" id="1459942"/>
    <lineage>
        <taxon>Bacteria</taxon>
        <taxon>Bacillati</taxon>
        <taxon>Actinomycetota</taxon>
        <taxon>Actinomycetes</taxon>
        <taxon>Kitasatosporales</taxon>
        <taxon>Streptomycetaceae</taxon>
        <taxon>Streptomyces</taxon>
    </lineage>
</organism>
<feature type="compositionally biased region" description="Gly residues" evidence="1">
    <location>
        <begin position="135"/>
        <end position="145"/>
    </location>
</feature>
<feature type="compositionally biased region" description="Low complexity" evidence="1">
    <location>
        <begin position="146"/>
        <end position="157"/>
    </location>
</feature>
<keyword evidence="2" id="KW-0472">Membrane</keyword>
<protein>
    <recommendedName>
        <fullName evidence="5">Integral membrane protein</fullName>
    </recommendedName>
</protein>
<gene>
    <name evidence="3" type="ORF">ACFO9E_02495</name>
</gene>
<feature type="transmembrane region" description="Helical" evidence="2">
    <location>
        <begin position="110"/>
        <end position="127"/>
    </location>
</feature>
<evidence type="ECO:0000313" key="3">
    <source>
        <dbReference type="EMBL" id="MFC4606702.1"/>
    </source>
</evidence>
<feature type="region of interest" description="Disordered" evidence="1">
    <location>
        <begin position="133"/>
        <end position="157"/>
    </location>
</feature>
<proteinExistence type="predicted"/>
<evidence type="ECO:0000256" key="2">
    <source>
        <dbReference type="SAM" id="Phobius"/>
    </source>
</evidence>
<feature type="transmembrane region" description="Helical" evidence="2">
    <location>
        <begin position="7"/>
        <end position="32"/>
    </location>
</feature>
<name>A0ABV9FY13_9ACTN</name>
<comment type="caution">
    <text evidence="3">The sequence shown here is derived from an EMBL/GenBank/DDBJ whole genome shotgun (WGS) entry which is preliminary data.</text>
</comment>
<feature type="transmembrane region" description="Helical" evidence="2">
    <location>
        <begin position="52"/>
        <end position="73"/>
    </location>
</feature>
<sequence>MARRPVAVVAAIVLLVEAVGIVVINGILANFVDKQNMSLDGLDPGAMVAGTWVMGGVFGLYLATCGVLCLLMGLRDRAPGRFARILLITCAVVHGVLGALTVGLVGWDAFAFLMVVLGLIVLTLVAYGKETGPGAESGNGSGNESGSGAETGAPATA</sequence>
<feature type="transmembrane region" description="Helical" evidence="2">
    <location>
        <begin position="85"/>
        <end position="104"/>
    </location>
</feature>
<evidence type="ECO:0000256" key="1">
    <source>
        <dbReference type="SAM" id="MobiDB-lite"/>
    </source>
</evidence>
<keyword evidence="4" id="KW-1185">Reference proteome</keyword>